<dbReference type="InterPro" id="IPR046450">
    <property type="entry name" value="PA_dom_sf"/>
</dbReference>
<dbReference type="InParanoid" id="H3CG84"/>
<proteinExistence type="inferred from homology"/>
<dbReference type="Proteomes" id="UP000007303">
    <property type="component" value="Unassembled WGS sequence"/>
</dbReference>
<dbReference type="Pfam" id="PF02225">
    <property type="entry name" value="PA"/>
    <property type="match status" value="1"/>
</dbReference>
<dbReference type="SUPFAM" id="SSF53187">
    <property type="entry name" value="Zn-dependent exopeptidases"/>
    <property type="match status" value="1"/>
</dbReference>
<dbReference type="InterPro" id="IPR003137">
    <property type="entry name" value="PA_domain"/>
</dbReference>
<sequence>ALVLPDRHASRRAGVLVCVCGVTTFTTAFLLAYAVFTGHDCPQVGVQEEEPDGAGAPAENGAGLYLGQLRVMMRRLLQDEDIYNTVSRVSRSSHPPGSSEGTSLASEVLQRFREMHMDHTWSESLHATLQFPHRSLRSSLWLLDSGGLVSEQVPLNPSDYCPYGAAGTAQGGVVYANYGRQQDFHWLQSSGVSVGGAVVVIRVGGGVSFAEKVWLAEKSGAGGVLIYPDPADLPQDPRRLGLSSHTAVSEHVHLGSGDPFTPGFPSFNHSLVPPLQSSGLPLIPALPVSAAVAAKLLSQLTGPSCPPLWRPQLPYVRCLVGPDLSSGRRVRMSVTDQLMPVQLNNVFSSLEGRLEPDQYIILGAQRDSLGPGAVKSGVGTAVLLELARTFSAMVKNAGFSPRRSLLFVSWDAGDFGNVGATEWLEGYLSMLHLKAVAYFSLDQAVMGQDVLSAHSSPLLVDLLDAAIKQRKVEHPKHAGQTIYTHAERNEGSWRIHSLKPLSVNSGAYTFTAFAGVPAMELRFSQERAYPFVNTPLDSVDRLQEVLGGRLGAAGRSLGELVGEMVLRLAHDHLPLRITAYAQAVLQFSAELNKHSAELQSRGLSPRWVFSARGDYSRAAQSLQSAIDRSDLYDPAASRSYNARIMRVEYFFLSQYVSAVDAPFRHVIHGRGEHTLSALSEHLDRLTSDPERFDDQLFRRQLALFTWTLQGAANAMSARLWNVHTTH</sequence>
<accession>H3CG84</accession>
<dbReference type="CDD" id="cd09848">
    <property type="entry name" value="M28_TfR"/>
    <property type="match status" value="1"/>
</dbReference>
<evidence type="ECO:0000259" key="5">
    <source>
        <dbReference type="Pfam" id="PF04389"/>
    </source>
</evidence>
<dbReference type="Gene3D" id="3.50.30.30">
    <property type="match status" value="1"/>
</dbReference>
<evidence type="ECO:0000313" key="6">
    <source>
        <dbReference type="Ensembl" id="ENSTNIP00000007261.1"/>
    </source>
</evidence>
<dbReference type="PANTHER" id="PTHR10404:SF33">
    <property type="entry name" value="TRANSFERRIN RECEPTOR PROTEIN 2"/>
    <property type="match status" value="1"/>
</dbReference>
<feature type="domain" description="Peptidase M28" evidence="5">
    <location>
        <begin position="345"/>
        <end position="469"/>
    </location>
</feature>
<dbReference type="GO" id="GO:0009897">
    <property type="term" value="C:external side of plasma membrane"/>
    <property type="evidence" value="ECO:0007669"/>
    <property type="project" value="TreeGrafter"/>
</dbReference>
<comment type="similarity">
    <text evidence="2">Belongs to the peptidase M28 family. M28B subfamily.</text>
</comment>
<dbReference type="SUPFAM" id="SSF52025">
    <property type="entry name" value="PA domain"/>
    <property type="match status" value="1"/>
</dbReference>
<dbReference type="AlphaFoldDB" id="H3CG84"/>
<reference evidence="6" key="3">
    <citation type="submission" date="2025-09" db="UniProtKB">
        <authorList>
            <consortium name="Ensembl"/>
        </authorList>
    </citation>
    <scope>IDENTIFICATION</scope>
</reference>
<protein>
    <submittedName>
        <fullName evidence="6">Transferrin receptor 2</fullName>
    </submittedName>
</protein>
<dbReference type="Gene3D" id="1.20.930.40">
    <property type="entry name" value="Transferrin receptor-like, dimerisation domain"/>
    <property type="match status" value="1"/>
</dbReference>
<feature type="domain" description="PA" evidence="4">
    <location>
        <begin position="171"/>
        <end position="236"/>
    </location>
</feature>
<dbReference type="Pfam" id="PF04389">
    <property type="entry name" value="Peptidase_M28"/>
    <property type="match status" value="1"/>
</dbReference>
<dbReference type="Gene3D" id="3.40.630.10">
    <property type="entry name" value="Zn peptidases"/>
    <property type="match status" value="1"/>
</dbReference>
<dbReference type="GeneTree" id="ENSGT01030000234598"/>
<evidence type="ECO:0000313" key="7">
    <source>
        <dbReference type="Proteomes" id="UP000007303"/>
    </source>
</evidence>
<evidence type="ECO:0000256" key="2">
    <source>
        <dbReference type="ARBA" id="ARBA00005634"/>
    </source>
</evidence>
<dbReference type="InterPro" id="IPR007484">
    <property type="entry name" value="Peptidase_M28"/>
</dbReference>
<dbReference type="FunFam" id="1.20.930.40:FF:000002">
    <property type="entry name" value="Transferrin receptor protein 1"/>
    <property type="match status" value="1"/>
</dbReference>
<feature type="transmembrane region" description="Helical" evidence="3">
    <location>
        <begin position="12"/>
        <end position="36"/>
    </location>
</feature>
<dbReference type="GO" id="GO:0140298">
    <property type="term" value="P:endocytic iron import into cell"/>
    <property type="evidence" value="ECO:0007669"/>
    <property type="project" value="TreeGrafter"/>
</dbReference>
<dbReference type="SUPFAM" id="SSF47672">
    <property type="entry name" value="Transferrin receptor-like dimerisation domain"/>
    <property type="match status" value="1"/>
</dbReference>
<evidence type="ECO:0000256" key="3">
    <source>
        <dbReference type="SAM" id="Phobius"/>
    </source>
</evidence>
<reference evidence="7" key="1">
    <citation type="journal article" date="2004" name="Nature">
        <title>Genome duplication in the teleost fish Tetraodon nigroviridis reveals the early vertebrate proto-karyotype.</title>
        <authorList>
            <person name="Jaillon O."/>
            <person name="Aury J.-M."/>
            <person name="Brunet F."/>
            <person name="Petit J.-L."/>
            <person name="Stange-Thomann N."/>
            <person name="Mauceli E."/>
            <person name="Bouneau L."/>
            <person name="Fischer C."/>
            <person name="Ozouf-Costaz C."/>
            <person name="Bernot A."/>
            <person name="Nicaud S."/>
            <person name="Jaffe D."/>
            <person name="Fisher S."/>
            <person name="Lutfalla G."/>
            <person name="Dossat C."/>
            <person name="Segurens B."/>
            <person name="Dasilva C."/>
            <person name="Salanoubat M."/>
            <person name="Levy M."/>
            <person name="Boudet N."/>
            <person name="Castellano S."/>
            <person name="Anthouard V."/>
            <person name="Jubin C."/>
            <person name="Castelli V."/>
            <person name="Katinka M."/>
            <person name="Vacherie B."/>
            <person name="Biemont C."/>
            <person name="Skalli Z."/>
            <person name="Cattolico L."/>
            <person name="Poulain J."/>
            <person name="De Berardinis V."/>
            <person name="Cruaud C."/>
            <person name="Duprat S."/>
            <person name="Brottier P."/>
            <person name="Coutanceau J.-P."/>
            <person name="Gouzy J."/>
            <person name="Parra G."/>
            <person name="Lardier G."/>
            <person name="Chapple C."/>
            <person name="McKernan K.J."/>
            <person name="McEwan P."/>
            <person name="Bosak S."/>
            <person name="Kellis M."/>
            <person name="Volff J.-N."/>
            <person name="Guigo R."/>
            <person name="Zody M.C."/>
            <person name="Mesirov J."/>
            <person name="Lindblad-Toh K."/>
            <person name="Birren B."/>
            <person name="Nusbaum C."/>
            <person name="Kahn D."/>
            <person name="Robinson-Rechavi M."/>
            <person name="Laudet V."/>
            <person name="Schachter V."/>
            <person name="Quetier F."/>
            <person name="Saurin W."/>
            <person name="Scarpelli C."/>
            <person name="Wincker P."/>
            <person name="Lander E.S."/>
            <person name="Weissenbach J."/>
            <person name="Roest Crollius H."/>
        </authorList>
    </citation>
    <scope>NUCLEOTIDE SEQUENCE [LARGE SCALE GENOMIC DNA]</scope>
</reference>
<keyword evidence="3" id="KW-1133">Transmembrane helix</keyword>
<comment type="subcellular location">
    <subcellularLocation>
        <location evidence="1">Cell membrane</location>
        <topology evidence="1">Single-pass type II membrane protein</topology>
    </subcellularLocation>
</comment>
<keyword evidence="3" id="KW-0812">Transmembrane</keyword>
<dbReference type="FunFam" id="3.40.630.10:FF:000101">
    <property type="entry name" value="N-acetylated alpha-linked acidic dipeptidase like 1"/>
    <property type="match status" value="1"/>
</dbReference>
<dbReference type="STRING" id="99883.ENSTNIP00000007261"/>
<dbReference type="HOGENOM" id="CLU_005688_5_0_1"/>
<dbReference type="PANTHER" id="PTHR10404">
    <property type="entry name" value="N-ACETYLATED-ALPHA-LINKED ACIDIC DIPEPTIDASE"/>
    <property type="match status" value="1"/>
</dbReference>
<evidence type="ECO:0000259" key="4">
    <source>
        <dbReference type="Pfam" id="PF02225"/>
    </source>
</evidence>
<evidence type="ECO:0000256" key="1">
    <source>
        <dbReference type="ARBA" id="ARBA00004401"/>
    </source>
</evidence>
<dbReference type="Ensembl" id="ENSTNIT00000007419.1">
    <property type="protein sequence ID" value="ENSTNIP00000007261.1"/>
    <property type="gene ID" value="ENSTNIG00000004612.1"/>
</dbReference>
<keyword evidence="7" id="KW-1185">Reference proteome</keyword>
<dbReference type="OMA" id="QVVFNNH"/>
<keyword evidence="3" id="KW-0472">Membrane</keyword>
<dbReference type="InterPro" id="IPR036757">
    <property type="entry name" value="TFR-like_dimer_dom_sf"/>
</dbReference>
<name>H3CG84_TETNG</name>
<reference evidence="6" key="2">
    <citation type="submission" date="2025-08" db="UniProtKB">
        <authorList>
            <consortium name="Ensembl"/>
        </authorList>
    </citation>
    <scope>IDENTIFICATION</scope>
</reference>
<dbReference type="InterPro" id="IPR039373">
    <property type="entry name" value="Peptidase_M28B"/>
</dbReference>
<organism evidence="6 7">
    <name type="scientific">Tetraodon nigroviridis</name>
    <name type="common">Spotted green pufferfish</name>
    <name type="synonym">Chelonodon nigroviridis</name>
    <dbReference type="NCBI Taxonomy" id="99883"/>
    <lineage>
        <taxon>Eukaryota</taxon>
        <taxon>Metazoa</taxon>
        <taxon>Chordata</taxon>
        <taxon>Craniata</taxon>
        <taxon>Vertebrata</taxon>
        <taxon>Euteleostomi</taxon>
        <taxon>Actinopterygii</taxon>
        <taxon>Neopterygii</taxon>
        <taxon>Teleostei</taxon>
        <taxon>Neoteleostei</taxon>
        <taxon>Acanthomorphata</taxon>
        <taxon>Eupercaria</taxon>
        <taxon>Tetraodontiformes</taxon>
        <taxon>Tetradontoidea</taxon>
        <taxon>Tetraodontidae</taxon>
        <taxon>Tetraodon</taxon>
    </lineage>
</organism>